<protein>
    <submittedName>
        <fullName evidence="1">DUF4330 domain-containing protein</fullName>
    </submittedName>
</protein>
<comment type="caution">
    <text evidence="1">The sequence shown here is derived from an EMBL/GenBank/DDBJ whole genome shotgun (WGS) entry which is preliminary data.</text>
</comment>
<evidence type="ECO:0000313" key="2">
    <source>
        <dbReference type="Proteomes" id="UP000806542"/>
    </source>
</evidence>
<dbReference type="RefSeq" id="WP_226391761.1">
    <property type="nucleotide sequence ID" value="NZ_JADCKB010000002.1"/>
</dbReference>
<sequence length="156" mass="17005">MKPKFNAIDFVILILLIAALAAGSLFLSKRSNQKGVTQNAKIEFMVELTSQEKEFADLPQVGDSVSVGEKEKMPATVTKVEVLPAKTMGYDTVNGRIFETTVPDRYDVQITLQGDGMETENTLEINNNAIRVGMGAAMKSKNWAGFGFVLTADVVQ</sequence>
<dbReference type="AlphaFoldDB" id="A0A9D5LWT3"/>
<dbReference type="InterPro" id="IPR025480">
    <property type="entry name" value="DUF4330"/>
</dbReference>
<organism evidence="1 2">
    <name type="scientific">Ructibacterium gallinarum</name>
    <dbReference type="NCBI Taxonomy" id="2779355"/>
    <lineage>
        <taxon>Bacteria</taxon>
        <taxon>Bacillati</taxon>
        <taxon>Bacillota</taxon>
        <taxon>Clostridia</taxon>
        <taxon>Eubacteriales</taxon>
        <taxon>Oscillospiraceae</taxon>
        <taxon>Ructibacterium</taxon>
    </lineage>
</organism>
<proteinExistence type="predicted"/>
<keyword evidence="2" id="KW-1185">Reference proteome</keyword>
<gene>
    <name evidence="1" type="ORF">INF28_01775</name>
</gene>
<accession>A0A9D5LWT3</accession>
<dbReference type="Pfam" id="PF14221">
    <property type="entry name" value="DUF4330"/>
    <property type="match status" value="1"/>
</dbReference>
<name>A0A9D5LWT3_9FIRM</name>
<dbReference type="Proteomes" id="UP000806542">
    <property type="component" value="Unassembled WGS sequence"/>
</dbReference>
<reference evidence="1" key="1">
    <citation type="submission" date="2020-10" db="EMBL/GenBank/DDBJ databases">
        <title>ChiBAC.</title>
        <authorList>
            <person name="Zenner C."/>
            <person name="Hitch T.C.A."/>
            <person name="Clavel T."/>
        </authorList>
    </citation>
    <scope>NUCLEOTIDE SEQUENCE</scope>
    <source>
        <strain evidence="1">DSM 107454</strain>
    </source>
</reference>
<evidence type="ECO:0000313" key="1">
    <source>
        <dbReference type="EMBL" id="MBE5039198.1"/>
    </source>
</evidence>
<dbReference type="EMBL" id="JADCKB010000002">
    <property type="protein sequence ID" value="MBE5039198.1"/>
    <property type="molecule type" value="Genomic_DNA"/>
</dbReference>